<comment type="pathway">
    <text evidence="2 10">Protein modification; protein glycosylation.</text>
</comment>
<keyword evidence="8 10" id="KW-1133">Transmembrane helix</keyword>
<dbReference type="Proteomes" id="UP000266841">
    <property type="component" value="Unassembled WGS sequence"/>
</dbReference>
<feature type="transmembrane region" description="Helical" evidence="10">
    <location>
        <begin position="209"/>
        <end position="232"/>
    </location>
</feature>
<dbReference type="UniPathway" id="UPA00378"/>
<name>K0TPV0_THAOC</name>
<dbReference type="OMA" id="YHSTDFD"/>
<feature type="transmembrane region" description="Helical" evidence="10">
    <location>
        <begin position="439"/>
        <end position="458"/>
    </location>
</feature>
<evidence type="ECO:0000256" key="8">
    <source>
        <dbReference type="ARBA" id="ARBA00022989"/>
    </source>
</evidence>
<evidence type="ECO:0000256" key="3">
    <source>
        <dbReference type="ARBA" id="ARBA00008715"/>
    </source>
</evidence>
<dbReference type="InterPro" id="IPR004856">
    <property type="entry name" value="Glyco_trans_ALG6/ALG8"/>
</dbReference>
<keyword evidence="9 10" id="KW-0472">Membrane</keyword>
<evidence type="ECO:0000313" key="12">
    <source>
        <dbReference type="Proteomes" id="UP000266841"/>
    </source>
</evidence>
<comment type="subcellular location">
    <subcellularLocation>
        <location evidence="1 10">Endoplasmic reticulum membrane</location>
        <topology evidence="1 10">Multi-pass membrane protein</topology>
    </subcellularLocation>
</comment>
<feature type="transmembrane region" description="Helical" evidence="10">
    <location>
        <begin position="304"/>
        <end position="327"/>
    </location>
</feature>
<evidence type="ECO:0000256" key="6">
    <source>
        <dbReference type="ARBA" id="ARBA00022692"/>
    </source>
</evidence>
<accession>K0TPV0</accession>
<evidence type="ECO:0000256" key="9">
    <source>
        <dbReference type="ARBA" id="ARBA00023136"/>
    </source>
</evidence>
<evidence type="ECO:0000256" key="2">
    <source>
        <dbReference type="ARBA" id="ARBA00004922"/>
    </source>
</evidence>
<evidence type="ECO:0000256" key="10">
    <source>
        <dbReference type="RuleBase" id="RU363110"/>
    </source>
</evidence>
<feature type="transmembrane region" description="Helical" evidence="10">
    <location>
        <begin position="166"/>
        <end position="188"/>
    </location>
</feature>
<evidence type="ECO:0000256" key="7">
    <source>
        <dbReference type="ARBA" id="ARBA00022824"/>
    </source>
</evidence>
<feature type="transmembrane region" description="Helical" evidence="10">
    <location>
        <begin position="264"/>
        <end position="283"/>
    </location>
</feature>
<dbReference type="GO" id="GO:0006487">
    <property type="term" value="P:protein N-linked glycosylation"/>
    <property type="evidence" value="ECO:0007669"/>
    <property type="project" value="TreeGrafter"/>
</dbReference>
<sequence length="499" mass="56117">MESLFLLGQSLTRPPSICRDYPPGFAFFEYALSNNPITTRLLRSDWLDEKCLALLPDSDNEPSNSCIEFQRITVIVSDVVLFAGAYFATSAMKRLGEYRCGRAPLTTFFLVVSNPGLFLLDHIHFQYNGMMLGMLLISIGCLVRGSELGPSTVASQRWELSGAACYAFLLSMKHLYVILAPLYLVYLFRRHCFVSTGTDDGGIQLRFSISRLACLAFVTLASFLGPFVPFLVQNDPVDQIVQIMTRLFPFDRGLVHDYWAGNLWALYLFIGKIMAFVLRKLPLPSGAKDKLRVIIPFPVPSPRIVAVCMLIGLIPVIRQAWAVGTWSHTRSQISNPGKFFIHGVVFSSLSGFMLGYHVHEKAIMTAIVPMTLVAANTRNTARYFRMNMFGVFGLLPLLYRPNELPLKTFVYISWIFGTAVALERVAGYQTVMQFADKMCLVFLGVVFVFMEIIHPLVFGKTFEFLPLMLTSITCSVGLIWLWGEETEELLQSSGKSSWR</sequence>
<dbReference type="GO" id="GO:0042283">
    <property type="term" value="F:dolichyl pyrophosphate Glc1Man9GlcNAc2 alpha-1,3-glucosyltransferase activity"/>
    <property type="evidence" value="ECO:0007669"/>
    <property type="project" value="TreeGrafter"/>
</dbReference>
<evidence type="ECO:0000313" key="11">
    <source>
        <dbReference type="EMBL" id="EJK74932.1"/>
    </source>
</evidence>
<dbReference type="EMBL" id="AGNL01003248">
    <property type="protein sequence ID" value="EJK74932.1"/>
    <property type="molecule type" value="Genomic_DNA"/>
</dbReference>
<protein>
    <recommendedName>
        <fullName evidence="10">Alpha-1,3-glucosyltransferase</fullName>
        <ecNumber evidence="10">2.4.1.-</ecNumber>
    </recommendedName>
</protein>
<comment type="similarity">
    <text evidence="3 10">Belongs to the ALG6/ALG8 glucosyltransferase family.</text>
</comment>
<feature type="transmembrane region" description="Helical" evidence="10">
    <location>
        <begin position="339"/>
        <end position="359"/>
    </location>
</feature>
<keyword evidence="12" id="KW-1185">Reference proteome</keyword>
<organism evidence="11 12">
    <name type="scientific">Thalassiosira oceanica</name>
    <name type="common">Marine diatom</name>
    <dbReference type="NCBI Taxonomy" id="159749"/>
    <lineage>
        <taxon>Eukaryota</taxon>
        <taxon>Sar</taxon>
        <taxon>Stramenopiles</taxon>
        <taxon>Ochrophyta</taxon>
        <taxon>Bacillariophyta</taxon>
        <taxon>Coscinodiscophyceae</taxon>
        <taxon>Thalassiosirophycidae</taxon>
        <taxon>Thalassiosirales</taxon>
        <taxon>Thalassiosiraceae</taxon>
        <taxon>Thalassiosira</taxon>
    </lineage>
</organism>
<evidence type="ECO:0000256" key="1">
    <source>
        <dbReference type="ARBA" id="ARBA00004477"/>
    </source>
</evidence>
<feature type="transmembrane region" description="Helical" evidence="10">
    <location>
        <begin position="411"/>
        <end position="427"/>
    </location>
</feature>
<gene>
    <name evidence="11" type="ORF">THAOC_03361</name>
</gene>
<keyword evidence="6 10" id="KW-0812">Transmembrane</keyword>
<dbReference type="PANTHER" id="PTHR12413">
    <property type="entry name" value="DOLICHYL GLYCOSYLTRANSFERASE"/>
    <property type="match status" value="1"/>
</dbReference>
<evidence type="ECO:0000256" key="5">
    <source>
        <dbReference type="ARBA" id="ARBA00022679"/>
    </source>
</evidence>
<dbReference type="PANTHER" id="PTHR12413:SF2">
    <property type="entry name" value="DOLICHYL PYROPHOSPHATE GLC1MAN9GLCNAC2 ALPHA-1,3-GLUCOSYLTRANSFERASE-RELATED"/>
    <property type="match status" value="1"/>
</dbReference>
<comment type="caution">
    <text evidence="11">The sequence shown here is derived from an EMBL/GenBank/DDBJ whole genome shotgun (WGS) entry which is preliminary data.</text>
</comment>
<dbReference type="Pfam" id="PF03155">
    <property type="entry name" value="Alg6_Alg8"/>
    <property type="match status" value="1"/>
</dbReference>
<dbReference type="EC" id="2.4.1.-" evidence="10"/>
<dbReference type="GO" id="GO:0005789">
    <property type="term" value="C:endoplasmic reticulum membrane"/>
    <property type="evidence" value="ECO:0007669"/>
    <property type="project" value="UniProtKB-SubCell"/>
</dbReference>
<keyword evidence="5 10" id="KW-0808">Transferase</keyword>
<dbReference type="AlphaFoldDB" id="K0TPV0"/>
<dbReference type="eggNOG" id="KOG2576">
    <property type="taxonomic scope" value="Eukaryota"/>
</dbReference>
<reference evidence="11 12" key="1">
    <citation type="journal article" date="2012" name="Genome Biol.">
        <title>Genome and low-iron response of an oceanic diatom adapted to chronic iron limitation.</title>
        <authorList>
            <person name="Lommer M."/>
            <person name="Specht M."/>
            <person name="Roy A.S."/>
            <person name="Kraemer L."/>
            <person name="Andreson R."/>
            <person name="Gutowska M.A."/>
            <person name="Wolf J."/>
            <person name="Bergner S.V."/>
            <person name="Schilhabel M.B."/>
            <person name="Klostermeier U.C."/>
            <person name="Beiko R.G."/>
            <person name="Rosenstiel P."/>
            <person name="Hippler M."/>
            <person name="Laroche J."/>
        </authorList>
    </citation>
    <scope>NUCLEOTIDE SEQUENCE [LARGE SCALE GENOMIC DNA]</scope>
    <source>
        <strain evidence="11 12">CCMP1005</strain>
    </source>
</reference>
<feature type="transmembrane region" description="Helical" evidence="10">
    <location>
        <begin position="380"/>
        <end position="399"/>
    </location>
</feature>
<keyword evidence="7 10" id="KW-0256">Endoplasmic reticulum</keyword>
<keyword evidence="4 10" id="KW-0328">Glycosyltransferase</keyword>
<proteinExistence type="inferred from homology"/>
<feature type="transmembrane region" description="Helical" evidence="10">
    <location>
        <begin position="464"/>
        <end position="483"/>
    </location>
</feature>
<evidence type="ECO:0000256" key="4">
    <source>
        <dbReference type="ARBA" id="ARBA00022676"/>
    </source>
</evidence>
<dbReference type="OrthoDB" id="1689333at2759"/>
<feature type="transmembrane region" description="Helical" evidence="10">
    <location>
        <begin position="101"/>
        <end position="120"/>
    </location>
</feature>
<feature type="transmembrane region" description="Helical" evidence="10">
    <location>
        <begin position="72"/>
        <end position="89"/>
    </location>
</feature>